<dbReference type="InterPro" id="IPR017610">
    <property type="entry name" value="tRNA_S-uridine_synth_MnmC_C"/>
</dbReference>
<dbReference type="InterPro" id="IPR008471">
    <property type="entry name" value="MnmC-like_methylTransf"/>
</dbReference>
<evidence type="ECO:0000256" key="3">
    <source>
        <dbReference type="ARBA" id="ARBA00022630"/>
    </source>
</evidence>
<evidence type="ECO:0000256" key="10">
    <source>
        <dbReference type="HAMAP-Rule" id="MF_01102"/>
    </source>
</evidence>
<organism evidence="13 14">
    <name type="scientific">Pseudidiomarina homiensis</name>
    <dbReference type="NCBI Taxonomy" id="364198"/>
    <lineage>
        <taxon>Bacteria</taxon>
        <taxon>Pseudomonadati</taxon>
        <taxon>Pseudomonadota</taxon>
        <taxon>Gammaproteobacteria</taxon>
        <taxon>Alteromonadales</taxon>
        <taxon>Idiomarinaceae</taxon>
        <taxon>Pseudidiomarina</taxon>
    </lineage>
</organism>
<dbReference type="NCBIfam" id="TIGR03197">
    <property type="entry name" value="MnmC_Cterm"/>
    <property type="match status" value="1"/>
</dbReference>
<keyword evidence="2 10" id="KW-0489">Methyltransferase</keyword>
<comment type="similarity">
    <text evidence="10">In the N-terminal section; belongs to the methyltransferase superfamily. tRNA (mnm(5)s(2)U34)-methyltransferase family.</text>
</comment>
<dbReference type="GO" id="GO:0005737">
    <property type="term" value="C:cytoplasm"/>
    <property type="evidence" value="ECO:0007669"/>
    <property type="project" value="UniProtKB-SubCell"/>
</dbReference>
<feature type="region of interest" description="FAD-dependent cmnm(5)s(2)U34 oxidoreductase" evidence="10">
    <location>
        <begin position="313"/>
        <end position="668"/>
    </location>
</feature>
<keyword evidence="6 10" id="KW-0819">tRNA processing</keyword>
<reference evidence="14" key="1">
    <citation type="journal article" date="2018" name="Front. Microbiol.">
        <title>Genome-Based Analysis Reveals the Taxonomy and Diversity of the Family Idiomarinaceae.</title>
        <authorList>
            <person name="Liu Y."/>
            <person name="Lai Q."/>
            <person name="Shao Z."/>
        </authorList>
    </citation>
    <scope>NUCLEOTIDE SEQUENCE [LARGE SCALE GENOMIC DNA]</scope>
    <source>
        <strain evidence="14">PO-M2</strain>
    </source>
</reference>
<dbReference type="PANTHER" id="PTHR13847:SF283">
    <property type="entry name" value="TRNA 5-METHYLAMINOMETHYL-2-THIOURIDINE BIOSYNTHESIS BIFUNCTIONAL PROTEIN MNMC"/>
    <property type="match status" value="1"/>
</dbReference>
<evidence type="ECO:0000256" key="7">
    <source>
        <dbReference type="ARBA" id="ARBA00022827"/>
    </source>
</evidence>
<evidence type="ECO:0000256" key="4">
    <source>
        <dbReference type="ARBA" id="ARBA00022679"/>
    </source>
</evidence>
<dbReference type="Gene3D" id="3.30.9.10">
    <property type="entry name" value="D-Amino Acid Oxidase, subunit A, domain 2"/>
    <property type="match status" value="1"/>
</dbReference>
<evidence type="ECO:0000259" key="11">
    <source>
        <dbReference type="Pfam" id="PF01266"/>
    </source>
</evidence>
<keyword evidence="5 10" id="KW-0949">S-adenosyl-L-methionine</keyword>
<dbReference type="GO" id="GO:0016645">
    <property type="term" value="F:oxidoreductase activity, acting on the CH-NH group of donors"/>
    <property type="evidence" value="ECO:0007669"/>
    <property type="project" value="InterPro"/>
</dbReference>
<keyword evidence="3 10" id="KW-0285">Flavoprotein</keyword>
<comment type="caution">
    <text evidence="13">The sequence shown here is derived from an EMBL/GenBank/DDBJ whole genome shotgun (WGS) entry which is preliminary data.</text>
</comment>
<evidence type="ECO:0000313" key="14">
    <source>
        <dbReference type="Proteomes" id="UP000287649"/>
    </source>
</evidence>
<comment type="function">
    <text evidence="10">Catalyzes the last two steps in the biosynthesis of 5-methylaminomethyl-2-thiouridine (mnm(5)s(2)U) at the wobble position (U34) in tRNA. Catalyzes the FAD-dependent demodification of cmnm(5)s(2)U34 to nm(5)s(2)U34, followed by the transfer of a methyl group from S-adenosyl-L-methionine to nm(5)s(2)U34, to form mnm(5)s(2)U34.</text>
</comment>
<evidence type="ECO:0000256" key="1">
    <source>
        <dbReference type="ARBA" id="ARBA00022490"/>
    </source>
</evidence>
<keyword evidence="4 10" id="KW-0808">Transferase</keyword>
<keyword evidence="14" id="KW-1185">Reference proteome</keyword>
<dbReference type="Pfam" id="PF05430">
    <property type="entry name" value="Methyltransf_30"/>
    <property type="match status" value="1"/>
</dbReference>
<comment type="similarity">
    <text evidence="10">In the C-terminal section; belongs to the DAO family.</text>
</comment>
<evidence type="ECO:0000256" key="5">
    <source>
        <dbReference type="ARBA" id="ARBA00022691"/>
    </source>
</evidence>
<name>A0A432Y5E5_9GAMM</name>
<dbReference type="InterPro" id="IPR047785">
    <property type="entry name" value="tRNA_MNMC2"/>
</dbReference>
<sequence>MPIPVITALLILVSCLAERLCMVAVLNKKVVCFPQYYRIIVTLLRTIHMPVYGCPVTDSTHAQIHFNEFGMPVATAFDDIYFSNQDGLAESHYVFLQHNDLPQRWQSHPLDTFVVAESGFGTGLNFLATWQCFLEHAPTALKLHYISFEKFPLRQSDLQQALSAFPQLQALAQELIQAYPAAEPGCHRRVFANGRIILDLWLDDIHAALPQWLVHAQQSVDAWYLDGFAPDKNPDMWRASLYEAMASSGRPGATFATFTAAGAVRRGLQAAGFAIEKVKGFGRKREMLRGHLPVAQDHATTASSATPREVTVIGGGIAAACTAFELQQAGYQVKVISPAIADGASGNPQGAVYPLLHAERSPLAEFFTQAFGYACQFYAQNCAQDWYPCGVVQLGYTSARAERYTKISRSTDEQGPGYAPQTVRYLTASETQALWSALPAYPSLCYPQGGWLRPAAIVAQLLKDCHVEHQLLANVEPQAQGWQLTFADGSTRHSQTVVLACGAALKQLLESFAVQLQNVRGQVTQVAATAVTQHCPVVVCYKGYFTPADQGRHCVGATYARDSEDCRTRSIDRDENMDNLRANLAPANWPHELKPIADRAAVRNTTRDHLPMVGELAPNLWVIGGLGSRGFTAAPLAASTLVAALQGQPLPMPASLWQRLQPQRLQTR</sequence>
<protein>
    <recommendedName>
        <fullName evidence="10">tRNA 5-methylaminomethyl-2-thiouridine biosynthesis bifunctional protein MnmC</fullName>
        <shortName evidence="10">tRNA mnm(5)s(2)U biosynthesis bifunctional protein</shortName>
    </recommendedName>
    <domain>
        <recommendedName>
            <fullName evidence="10">tRNA (mnm(5)s(2)U34)-methyltransferase</fullName>
            <ecNumber evidence="10">2.1.1.61</ecNumber>
        </recommendedName>
    </domain>
    <domain>
        <recommendedName>
            <fullName evidence="10">FAD-dependent cmnm(5)s(2)U34 oxidoreductase</fullName>
            <ecNumber evidence="10">1.5.-.-</ecNumber>
        </recommendedName>
    </domain>
</protein>
<accession>A0A432Y5E5</accession>
<dbReference type="HAMAP" id="MF_01102">
    <property type="entry name" value="MnmC"/>
    <property type="match status" value="1"/>
</dbReference>
<dbReference type="GO" id="GO:0032259">
    <property type="term" value="P:methylation"/>
    <property type="evidence" value="ECO:0007669"/>
    <property type="project" value="UniProtKB-KW"/>
</dbReference>
<keyword evidence="9 10" id="KW-0511">Multifunctional enzyme</keyword>
<dbReference type="InterPro" id="IPR036188">
    <property type="entry name" value="FAD/NAD-bd_sf"/>
</dbReference>
<dbReference type="PANTHER" id="PTHR13847">
    <property type="entry name" value="SARCOSINE DEHYDROGENASE-RELATED"/>
    <property type="match status" value="1"/>
</dbReference>
<dbReference type="GO" id="GO:0004808">
    <property type="term" value="F:tRNA (5-methylaminomethyl-2-thiouridylate)(34)-methyltransferase activity"/>
    <property type="evidence" value="ECO:0007669"/>
    <property type="project" value="UniProtKB-EC"/>
</dbReference>
<dbReference type="EC" id="2.1.1.61" evidence="10"/>
<evidence type="ECO:0000259" key="12">
    <source>
        <dbReference type="Pfam" id="PF05430"/>
    </source>
</evidence>
<feature type="domain" description="FAD dependent oxidoreductase" evidence="11">
    <location>
        <begin position="310"/>
        <end position="642"/>
    </location>
</feature>
<dbReference type="InterPro" id="IPR006076">
    <property type="entry name" value="FAD-dep_OxRdtase"/>
</dbReference>
<proteinExistence type="inferred from homology"/>
<dbReference type="EMBL" id="PIPX01000001">
    <property type="protein sequence ID" value="RUO56111.1"/>
    <property type="molecule type" value="Genomic_DNA"/>
</dbReference>
<comment type="cofactor">
    <cofactor evidence="10">
        <name>FAD</name>
        <dbReference type="ChEBI" id="CHEBI:57692"/>
    </cofactor>
</comment>
<comment type="catalytic activity">
    <reaction evidence="10">
        <text>5-aminomethyl-2-thiouridine(34) in tRNA + S-adenosyl-L-methionine = 5-methylaminomethyl-2-thiouridine(34) in tRNA + S-adenosyl-L-homocysteine + H(+)</text>
        <dbReference type="Rhea" id="RHEA:19569"/>
        <dbReference type="Rhea" id="RHEA-COMP:10195"/>
        <dbReference type="Rhea" id="RHEA-COMP:10197"/>
        <dbReference type="ChEBI" id="CHEBI:15378"/>
        <dbReference type="ChEBI" id="CHEBI:57856"/>
        <dbReference type="ChEBI" id="CHEBI:59789"/>
        <dbReference type="ChEBI" id="CHEBI:74454"/>
        <dbReference type="ChEBI" id="CHEBI:74455"/>
        <dbReference type="EC" id="2.1.1.61"/>
    </reaction>
</comment>
<dbReference type="NCBIfam" id="NF033855">
    <property type="entry name" value="tRNA_MNMC2"/>
    <property type="match status" value="1"/>
</dbReference>
<dbReference type="Proteomes" id="UP000287649">
    <property type="component" value="Unassembled WGS sequence"/>
</dbReference>
<feature type="domain" description="MnmC-like methyltransferase" evidence="12">
    <location>
        <begin position="166"/>
        <end position="292"/>
    </location>
</feature>
<keyword evidence="1 10" id="KW-0963">Cytoplasm</keyword>
<dbReference type="SUPFAM" id="SSF51905">
    <property type="entry name" value="FAD/NAD(P)-binding domain"/>
    <property type="match status" value="1"/>
</dbReference>
<dbReference type="GO" id="GO:0002098">
    <property type="term" value="P:tRNA wobble uridine modification"/>
    <property type="evidence" value="ECO:0007669"/>
    <property type="project" value="TreeGrafter"/>
</dbReference>
<evidence type="ECO:0000256" key="9">
    <source>
        <dbReference type="ARBA" id="ARBA00023268"/>
    </source>
</evidence>
<evidence type="ECO:0000256" key="6">
    <source>
        <dbReference type="ARBA" id="ARBA00022694"/>
    </source>
</evidence>
<evidence type="ECO:0000313" key="13">
    <source>
        <dbReference type="EMBL" id="RUO56111.1"/>
    </source>
</evidence>
<evidence type="ECO:0000256" key="8">
    <source>
        <dbReference type="ARBA" id="ARBA00023002"/>
    </source>
</evidence>
<comment type="subcellular location">
    <subcellularLocation>
        <location evidence="10">Cytoplasm</location>
    </subcellularLocation>
</comment>
<dbReference type="NCBIfam" id="NF002481">
    <property type="entry name" value="PRK01747.1-2"/>
    <property type="match status" value="1"/>
</dbReference>
<feature type="region of interest" description="tRNA (mnm(5)s(2)U34)-methyltransferase" evidence="10">
    <location>
        <begin position="1"/>
        <end position="293"/>
    </location>
</feature>
<keyword evidence="8 10" id="KW-0560">Oxidoreductase</keyword>
<keyword evidence="7 10" id="KW-0274">FAD</keyword>
<dbReference type="AlphaFoldDB" id="A0A432Y5E5"/>
<evidence type="ECO:0000256" key="2">
    <source>
        <dbReference type="ARBA" id="ARBA00022603"/>
    </source>
</evidence>
<dbReference type="Gene3D" id="3.40.50.150">
    <property type="entry name" value="Vaccinia Virus protein VP39"/>
    <property type="match status" value="1"/>
</dbReference>
<dbReference type="Gene3D" id="3.50.50.60">
    <property type="entry name" value="FAD/NAD(P)-binding domain"/>
    <property type="match status" value="1"/>
</dbReference>
<dbReference type="Pfam" id="PF01266">
    <property type="entry name" value="DAO"/>
    <property type="match status" value="1"/>
</dbReference>
<dbReference type="InterPro" id="IPR029063">
    <property type="entry name" value="SAM-dependent_MTases_sf"/>
</dbReference>
<dbReference type="EC" id="1.5.-.-" evidence="10"/>
<dbReference type="GO" id="GO:0050660">
    <property type="term" value="F:flavin adenine dinucleotide binding"/>
    <property type="evidence" value="ECO:0007669"/>
    <property type="project" value="UniProtKB-UniRule"/>
</dbReference>
<gene>
    <name evidence="10" type="primary">mnmC</name>
    <name evidence="13" type="ORF">CWI70_04950</name>
</gene>
<dbReference type="InterPro" id="IPR023032">
    <property type="entry name" value="tRNA_MAMT_biosynth_bifunc_MnmC"/>
</dbReference>